<evidence type="ECO:0000256" key="10">
    <source>
        <dbReference type="ARBA" id="ARBA00032057"/>
    </source>
</evidence>
<keyword evidence="9 14" id="KW-0326">Glycosidase</keyword>
<dbReference type="GO" id="GO:0005737">
    <property type="term" value="C:cytoplasm"/>
    <property type="evidence" value="ECO:0007669"/>
    <property type="project" value="UniProtKB-SubCell"/>
</dbReference>
<reference evidence="18 19" key="1">
    <citation type="submission" date="2011-09" db="EMBL/GenBank/DDBJ databases">
        <title>Complete sequence of chromosome of Thioflavicoccus mobilis 8321.</title>
        <authorList>
            <consortium name="US DOE Joint Genome Institute"/>
            <person name="Lucas S."/>
            <person name="Han J."/>
            <person name="Lapidus A."/>
            <person name="Cheng J.-F."/>
            <person name="Goodwin L."/>
            <person name="Pitluck S."/>
            <person name="Peters L."/>
            <person name="Ovchinnikova G."/>
            <person name="Lu M."/>
            <person name="Detter J.C."/>
            <person name="Han C."/>
            <person name="Tapia R."/>
            <person name="Land M."/>
            <person name="Hauser L."/>
            <person name="Kyrpides N."/>
            <person name="Ivanova N."/>
            <person name="Pagani I."/>
            <person name="Vogl K."/>
            <person name="Liu Z."/>
            <person name="Imhoff J."/>
            <person name="Thiel V."/>
            <person name="Frigaard N.-U."/>
            <person name="Bryant D."/>
            <person name="Woyke T."/>
        </authorList>
    </citation>
    <scope>NUCLEOTIDE SEQUENCE [LARGE SCALE GENOMIC DNA]</scope>
    <source>
        <strain evidence="18 19">8321</strain>
    </source>
</reference>
<dbReference type="SUPFAM" id="SSF51445">
    <property type="entry name" value="(Trans)glycosidases"/>
    <property type="match status" value="1"/>
</dbReference>
<evidence type="ECO:0000256" key="11">
    <source>
        <dbReference type="ARBA" id="ARBA00033284"/>
    </source>
</evidence>
<evidence type="ECO:0000256" key="9">
    <source>
        <dbReference type="ARBA" id="ARBA00023295"/>
    </source>
</evidence>
<dbReference type="Gene3D" id="3.20.20.80">
    <property type="entry name" value="Glycosidases"/>
    <property type="match status" value="1"/>
</dbReference>
<evidence type="ECO:0000256" key="12">
    <source>
        <dbReference type="ARBA" id="ARBA00034013"/>
    </source>
</evidence>
<protein>
    <recommendedName>
        <fullName evidence="5 13">Malto-oligosyltrehalose trehalohydrolase</fullName>
        <shortName evidence="14">MTHase</shortName>
        <ecNumber evidence="4 13">3.2.1.141</ecNumber>
    </recommendedName>
    <alternativeName>
        <fullName evidence="11 14">4-alpha-D-((1-&gt;4)-alpha-D-glucano)trehalose trehalohydrolase</fullName>
    </alternativeName>
    <alternativeName>
        <fullName evidence="10 14">Maltooligosyl trehalose trehalohydrolase</fullName>
    </alternativeName>
</protein>
<dbReference type="HOGENOM" id="CLU_020726_0_0_6"/>
<evidence type="ECO:0000256" key="2">
    <source>
        <dbReference type="ARBA" id="ARBA00005199"/>
    </source>
</evidence>
<dbReference type="Pfam" id="PF00128">
    <property type="entry name" value="Alpha-amylase"/>
    <property type="match status" value="1"/>
</dbReference>
<dbReference type="SUPFAM" id="SSF81296">
    <property type="entry name" value="E set domains"/>
    <property type="match status" value="1"/>
</dbReference>
<dbReference type="GO" id="GO:0005992">
    <property type="term" value="P:trehalose biosynthetic process"/>
    <property type="evidence" value="ECO:0007669"/>
    <property type="project" value="UniProtKB-UniRule"/>
</dbReference>
<evidence type="ECO:0000256" key="14">
    <source>
        <dbReference type="PIRNR" id="PIRNR006337"/>
    </source>
</evidence>
<dbReference type="Gene3D" id="1.10.10.760">
    <property type="entry name" value="E-set domains of sugar-utilizing enzymes"/>
    <property type="match status" value="1"/>
</dbReference>
<evidence type="ECO:0000259" key="17">
    <source>
        <dbReference type="SMART" id="SM00642"/>
    </source>
</evidence>
<evidence type="ECO:0000313" key="18">
    <source>
        <dbReference type="EMBL" id="AGA91082.1"/>
    </source>
</evidence>
<dbReference type="NCBIfam" id="TIGR02402">
    <property type="entry name" value="trehalose_TreZ"/>
    <property type="match status" value="1"/>
</dbReference>
<comment type="catalytic activity">
    <reaction evidence="12 14">
        <text>hydrolysis of (1-&gt;4)-alpha-D-glucosidic linkage in 4-alpha-D-[(1-&gt;4)-alpha-D-glucanosyl]n trehalose to yield trehalose and (1-&gt;4)-alpha-D-glucan.</text>
        <dbReference type="EC" id="3.2.1.141"/>
    </reaction>
</comment>
<evidence type="ECO:0000256" key="4">
    <source>
        <dbReference type="ARBA" id="ARBA00012268"/>
    </source>
</evidence>
<dbReference type="InterPro" id="IPR004193">
    <property type="entry name" value="Glyco_hydro_13_N"/>
</dbReference>
<dbReference type="STRING" id="765912.Thimo_2343"/>
<feature type="site" description="Transition state stabilizer" evidence="16">
    <location>
        <position position="402"/>
    </location>
</feature>
<sequence>MTGYAHQMPFGARVQADGTVCFRLWAPAAVRVTLRLEGPGEPARFAMARQADGWYECVTREAGPGSLYRYEIDGGIAVPDPASRHQPRDVHGPSEVVDPAACAWHDEGWFGRPWEEAVFYELHVGTFTEAGTFQAVIERLDHLVRLGVTAVELMPVADFSGRRNWGYDGVLLFAPDATYGRPEDLKALVQAAHGRGLMVFLDVVYNHFGPDGNYLHRYAPGFFTDRHHTPWGAGINFDGPGSRVVRDFFIHNALYWLTEYRFDGLRLDAVQAIADDSDPDILIELAEAVAAGPGRERRIHLVLEHDDNAARYLARRPDGRPRWYRAQWNDDFHHAAHLLLTDEADGYYADYAEAPLRHLGRCLAEGFAYQGEPSAFRGRRARGEPSADLPPTAFVNLLQNHDQAGNRALGERLDALAAPQPLRALLTILLLAPSPPLLFMGQEMAAAPPFLFFCDFGDDLAAAVTEGRRREFAAFARFADPQAREAIPDPNAEATFARCKLDWRALAGEPDWFGLHRDLLAVRHAEIVPRLPGTPGGCGEYALFGPPAARHGLRVRWRLGDGSRLILTANLGGAELSAPADAVDARLVHAEPSPAAAMLASGRFSPWSVVWQLAGEATAWVTYTGA</sequence>
<dbReference type="PIRSF" id="PIRSF006337">
    <property type="entry name" value="Trehalose_TreZ"/>
    <property type="match status" value="1"/>
</dbReference>
<evidence type="ECO:0000256" key="16">
    <source>
        <dbReference type="PIRSR" id="PIRSR006337-3"/>
    </source>
</evidence>
<dbReference type="InterPro" id="IPR044901">
    <property type="entry name" value="Trehalose_TreZ_E-set_sf"/>
</dbReference>
<evidence type="ECO:0000256" key="5">
    <source>
        <dbReference type="ARBA" id="ARBA00015938"/>
    </source>
</evidence>
<dbReference type="InterPro" id="IPR012768">
    <property type="entry name" value="Trehalose_TreZ"/>
</dbReference>
<keyword evidence="6" id="KW-0963">Cytoplasm</keyword>
<dbReference type="Pfam" id="PF11941">
    <property type="entry name" value="DUF3459"/>
    <property type="match status" value="1"/>
</dbReference>
<dbReference type="InterPro" id="IPR014756">
    <property type="entry name" value="Ig_E-set"/>
</dbReference>
<comment type="subcellular location">
    <subcellularLocation>
        <location evidence="1 15">Cytoplasm</location>
    </subcellularLocation>
</comment>
<name>L0GZ19_9GAMM</name>
<keyword evidence="7 14" id="KW-0378">Hydrolase</keyword>
<dbReference type="EMBL" id="CP003051">
    <property type="protein sequence ID" value="AGA91082.1"/>
    <property type="molecule type" value="Genomic_DNA"/>
</dbReference>
<dbReference type="Gene3D" id="2.60.40.10">
    <property type="entry name" value="Immunoglobulins"/>
    <property type="match status" value="1"/>
</dbReference>
<accession>L0GZ19</accession>
<dbReference type="PATRIC" id="fig|765912.4.peg.2294"/>
<dbReference type="KEGG" id="tmb:Thimo_2343"/>
<comment type="pathway">
    <text evidence="2 14">Glycan biosynthesis; trehalose biosynthesis.</text>
</comment>
<dbReference type="PANTHER" id="PTHR43651:SF11">
    <property type="entry name" value="MALTO-OLIGOSYLTREHALOSE TREHALOHYDROLASE"/>
    <property type="match status" value="1"/>
</dbReference>
<comment type="similarity">
    <text evidence="3 14">Belongs to the glycosyl hydrolase 13 family.</text>
</comment>
<feature type="active site" description="Proton donor" evidence="15">
    <location>
        <position position="304"/>
    </location>
</feature>
<dbReference type="InterPro" id="IPR006047">
    <property type="entry name" value="GH13_cat_dom"/>
</dbReference>
<dbReference type="InterPro" id="IPR017853">
    <property type="entry name" value="GH"/>
</dbReference>
<evidence type="ECO:0000256" key="6">
    <source>
        <dbReference type="ARBA" id="ARBA00022490"/>
    </source>
</evidence>
<evidence type="ECO:0000256" key="13">
    <source>
        <dbReference type="NCBIfam" id="TIGR02402"/>
    </source>
</evidence>
<evidence type="ECO:0000256" key="3">
    <source>
        <dbReference type="ARBA" id="ARBA00008061"/>
    </source>
</evidence>
<dbReference type="InterPro" id="IPR022567">
    <property type="entry name" value="DUF3459"/>
</dbReference>
<dbReference type="SMART" id="SM00642">
    <property type="entry name" value="Aamy"/>
    <property type="match status" value="1"/>
</dbReference>
<dbReference type="CDD" id="cd02853">
    <property type="entry name" value="E_set_MTHase_like_N"/>
    <property type="match status" value="1"/>
</dbReference>
<organism evidence="18 19">
    <name type="scientific">Thioflavicoccus mobilis 8321</name>
    <dbReference type="NCBI Taxonomy" id="765912"/>
    <lineage>
        <taxon>Bacteria</taxon>
        <taxon>Pseudomonadati</taxon>
        <taxon>Pseudomonadota</taxon>
        <taxon>Gammaproteobacteria</taxon>
        <taxon>Chromatiales</taxon>
        <taxon>Chromatiaceae</taxon>
        <taxon>Thioflavicoccus</taxon>
    </lineage>
</organism>
<dbReference type="UniPathway" id="UPA00299"/>
<dbReference type="Proteomes" id="UP000010816">
    <property type="component" value="Chromosome"/>
</dbReference>
<dbReference type="InterPro" id="IPR013783">
    <property type="entry name" value="Ig-like_fold"/>
</dbReference>
<dbReference type="EC" id="3.2.1.141" evidence="4 13"/>
<keyword evidence="19" id="KW-1185">Reference proteome</keyword>
<feature type="active site" description="Nucleophile" evidence="15">
    <location>
        <position position="268"/>
    </location>
</feature>
<dbReference type="Pfam" id="PF02922">
    <property type="entry name" value="CBM_48"/>
    <property type="match status" value="1"/>
</dbReference>
<dbReference type="eggNOG" id="COG0296">
    <property type="taxonomic scope" value="Bacteria"/>
</dbReference>
<evidence type="ECO:0000313" key="19">
    <source>
        <dbReference type="Proteomes" id="UP000010816"/>
    </source>
</evidence>
<dbReference type="PANTHER" id="PTHR43651">
    <property type="entry name" value="1,4-ALPHA-GLUCAN-BRANCHING ENZYME"/>
    <property type="match status" value="1"/>
</dbReference>
<dbReference type="GO" id="GO:0033942">
    <property type="term" value="F:4-alpha-D-(1-&gt;4)-alpha-D-glucanotrehalose trehalohydrolase activity"/>
    <property type="evidence" value="ECO:0007669"/>
    <property type="project" value="UniProtKB-EC"/>
</dbReference>
<proteinExistence type="inferred from homology"/>
<feature type="domain" description="Glycosyl hydrolase family 13 catalytic" evidence="17">
    <location>
        <begin position="121"/>
        <end position="468"/>
    </location>
</feature>
<evidence type="ECO:0000256" key="15">
    <source>
        <dbReference type="PIRSR" id="PIRSR006337-1"/>
    </source>
</evidence>
<dbReference type="RefSeq" id="WP_015281215.1">
    <property type="nucleotide sequence ID" value="NC_019940.1"/>
</dbReference>
<keyword evidence="8" id="KW-0119">Carbohydrate metabolism</keyword>
<dbReference type="CDD" id="cd11325">
    <property type="entry name" value="AmyAc_GTHase"/>
    <property type="match status" value="1"/>
</dbReference>
<evidence type="ECO:0000256" key="1">
    <source>
        <dbReference type="ARBA" id="ARBA00004496"/>
    </source>
</evidence>
<evidence type="ECO:0000256" key="7">
    <source>
        <dbReference type="ARBA" id="ARBA00022801"/>
    </source>
</evidence>
<dbReference type="AlphaFoldDB" id="L0GZ19"/>
<evidence type="ECO:0000256" key="8">
    <source>
        <dbReference type="ARBA" id="ARBA00023277"/>
    </source>
</evidence>
<gene>
    <name evidence="18" type="ORF">Thimo_2343</name>
</gene>